<dbReference type="InterPro" id="IPR027417">
    <property type="entry name" value="P-loop_NTPase"/>
</dbReference>
<dbReference type="RefSeq" id="WP_203365653.1">
    <property type="nucleotide sequence ID" value="NZ_WSFT01000021.1"/>
</dbReference>
<dbReference type="NCBIfam" id="NF004861">
    <property type="entry name" value="PRK06217.1"/>
    <property type="match status" value="1"/>
</dbReference>
<dbReference type="EMBL" id="WSFT01000021">
    <property type="protein sequence ID" value="MBS4537723.1"/>
    <property type="molecule type" value="Genomic_DNA"/>
</dbReference>
<dbReference type="Pfam" id="PF13238">
    <property type="entry name" value="AAA_18"/>
    <property type="match status" value="1"/>
</dbReference>
<reference evidence="1" key="1">
    <citation type="submission" date="2019-12" db="EMBL/GenBank/DDBJ databases">
        <title>Clostridiaceae gen. nov. sp. nov., isolated from sediment in Xinjiang, China.</title>
        <authorList>
            <person name="Zhang R."/>
        </authorList>
    </citation>
    <scope>NUCLEOTIDE SEQUENCE</scope>
    <source>
        <strain evidence="1">D2Q-11</strain>
    </source>
</reference>
<sequence length="187" mass="21921">MKDRIHILGASGSGASTLGKELSLILPHVNFDGDDYFWAEKFSKQRAPKDRVNLLKEDIKNYKKWILSGAVCGWGDEFKSYFDLVIFVYTPEEIRLKRLQERELQRYGDEILPGGSRYEQSKIYLEWASLYDKGGLEVRSKTLHEYWMSSLSCPILRIEGDQSIQERVNIVLDYLKVNRFINRQKYL</sequence>
<name>A0A942UR84_9FIRM</name>
<keyword evidence="2" id="KW-1185">Reference proteome</keyword>
<dbReference type="Proteomes" id="UP000724672">
    <property type="component" value="Unassembled WGS sequence"/>
</dbReference>
<protein>
    <submittedName>
        <fullName evidence="1">AAA family ATPase</fullName>
    </submittedName>
</protein>
<organism evidence="1 2">
    <name type="scientific">Anaeromonas frigoriresistens</name>
    <dbReference type="NCBI Taxonomy" id="2683708"/>
    <lineage>
        <taxon>Bacteria</taxon>
        <taxon>Bacillati</taxon>
        <taxon>Bacillota</taxon>
        <taxon>Tissierellia</taxon>
        <taxon>Tissierellales</taxon>
        <taxon>Thermohalobacteraceae</taxon>
        <taxon>Anaeromonas</taxon>
    </lineage>
</organism>
<dbReference type="PANTHER" id="PTHR37816:SF2">
    <property type="entry name" value="DNA TOPOLOGY MODULATION PROTEIN FLAR-RELATED PROTEIN"/>
    <property type="match status" value="1"/>
</dbReference>
<dbReference type="PANTHER" id="PTHR37816">
    <property type="entry name" value="YALI0E33011P"/>
    <property type="match status" value="1"/>
</dbReference>
<proteinExistence type="predicted"/>
<dbReference type="Gene3D" id="3.40.50.300">
    <property type="entry name" value="P-loop containing nucleotide triphosphate hydrolases"/>
    <property type="match status" value="1"/>
</dbReference>
<dbReference type="PRINTS" id="PR01100">
    <property type="entry name" value="SHIKIMTKNASE"/>
</dbReference>
<dbReference type="SUPFAM" id="SSF52540">
    <property type="entry name" value="P-loop containing nucleoside triphosphate hydrolases"/>
    <property type="match status" value="1"/>
</dbReference>
<dbReference type="AlphaFoldDB" id="A0A942UR84"/>
<comment type="caution">
    <text evidence="1">The sequence shown here is derived from an EMBL/GenBank/DDBJ whole genome shotgun (WGS) entry which is preliminary data.</text>
</comment>
<evidence type="ECO:0000313" key="2">
    <source>
        <dbReference type="Proteomes" id="UP000724672"/>
    </source>
</evidence>
<evidence type="ECO:0000313" key="1">
    <source>
        <dbReference type="EMBL" id="MBS4537723.1"/>
    </source>
</evidence>
<dbReference type="InterPro" id="IPR052922">
    <property type="entry name" value="Cytidylate_Kinase-2"/>
</dbReference>
<gene>
    <name evidence="1" type="ORF">GOQ27_04570</name>
</gene>
<accession>A0A942UR84</accession>